<evidence type="ECO:0000313" key="5">
    <source>
        <dbReference type="EMBL" id="OGL77037.1"/>
    </source>
</evidence>
<feature type="domain" description="S1 motif" evidence="4">
    <location>
        <begin position="17"/>
        <end position="84"/>
    </location>
</feature>
<reference evidence="5 6" key="1">
    <citation type="journal article" date="2016" name="Nat. Commun.">
        <title>Thousands of microbial genomes shed light on interconnected biogeochemical processes in an aquifer system.</title>
        <authorList>
            <person name="Anantharaman K."/>
            <person name="Brown C.T."/>
            <person name="Hug L.A."/>
            <person name="Sharon I."/>
            <person name="Castelle C.J."/>
            <person name="Probst A.J."/>
            <person name="Thomas B.C."/>
            <person name="Singh A."/>
            <person name="Wilkins M.J."/>
            <person name="Karaoz U."/>
            <person name="Brodie E.L."/>
            <person name="Williams K.H."/>
            <person name="Hubbard S.S."/>
            <person name="Banfield J.F."/>
        </authorList>
    </citation>
    <scope>NUCLEOTIDE SEQUENCE [LARGE SCALE GENOMIC DNA]</scope>
</reference>
<protein>
    <recommendedName>
        <fullName evidence="4">S1 motif domain-containing protein</fullName>
    </recommendedName>
</protein>
<evidence type="ECO:0000313" key="6">
    <source>
        <dbReference type="Proteomes" id="UP000176604"/>
    </source>
</evidence>
<name>A0A1F7UH77_9BACT</name>
<organism evidence="5 6">
    <name type="scientific">Candidatus Uhrbacteria bacterium RIFCSPHIGHO2_12_FULL_54_23</name>
    <dbReference type="NCBI Taxonomy" id="1802397"/>
    <lineage>
        <taxon>Bacteria</taxon>
        <taxon>Candidatus Uhriibacteriota</taxon>
    </lineage>
</organism>
<comment type="caution">
    <text evidence="5">The sequence shown here is derived from an EMBL/GenBank/DDBJ whole genome shotgun (WGS) entry which is preliminary data.</text>
</comment>
<sequence>MDELLNADGAAPIPKTGEIVNARVIAVAKGEVILDLDGFTTGVVRGKELTDESGEFSHLQVGDDVQATVLELENERGMMELSFRSAGHRKAWGRLEELRKSGEVVEVRVMDANKGGLIVMVGRVGGFLPVSQLTYEHYPRVEGGNKQKILERLRTYAGQQFKVKVIDVKPLEEKLIVSEKAAALTERIASLEELKAGAVVEGKVTSVVDFGAFVEFTVPAAGGAGAGEPELIEGLIHISEIAWHRVDHPKDMLSLGMPVKAMIIGVEGGRVSLSLKRLEEDPWKTVAERFKAGDKVRGKVVKVNHYGAFVEVGKSIHGLAHISELAVQLMTNPLDAVKVGEEYEFRITNVDAGSHRLGLSLRPTAAASDTPAASVAVAAPATTQEASEASSPAA</sequence>
<feature type="domain" description="S1 motif" evidence="4">
    <location>
        <begin position="197"/>
        <end position="276"/>
    </location>
</feature>
<dbReference type="InterPro" id="IPR012340">
    <property type="entry name" value="NA-bd_OB-fold"/>
</dbReference>
<comment type="similarity">
    <text evidence="1">Belongs to the bacterial ribosomal protein bS1 family.</text>
</comment>
<keyword evidence="2" id="KW-0689">Ribosomal protein</keyword>
<gene>
    <name evidence="5" type="ORF">A3J43_04240</name>
</gene>
<dbReference type="PANTHER" id="PTHR10724:SF7">
    <property type="entry name" value="SMALL RIBOSOMAL SUBUNIT PROTEIN BS1C"/>
    <property type="match status" value="1"/>
</dbReference>
<dbReference type="InterPro" id="IPR003029">
    <property type="entry name" value="S1_domain"/>
</dbReference>
<dbReference type="Pfam" id="PF00575">
    <property type="entry name" value="S1"/>
    <property type="match status" value="5"/>
</dbReference>
<dbReference type="SMART" id="SM00316">
    <property type="entry name" value="S1"/>
    <property type="match status" value="4"/>
</dbReference>
<evidence type="ECO:0000256" key="3">
    <source>
        <dbReference type="ARBA" id="ARBA00023274"/>
    </source>
</evidence>
<dbReference type="InterPro" id="IPR035104">
    <property type="entry name" value="Ribosomal_protein_S1-like"/>
</dbReference>
<dbReference type="AlphaFoldDB" id="A0A1F7UH77"/>
<dbReference type="Gene3D" id="2.40.50.140">
    <property type="entry name" value="Nucleic acid-binding proteins"/>
    <property type="match status" value="4"/>
</dbReference>
<proteinExistence type="inferred from homology"/>
<feature type="domain" description="S1 motif" evidence="4">
    <location>
        <begin position="293"/>
        <end position="362"/>
    </location>
</feature>
<keyword evidence="3" id="KW-0687">Ribonucleoprotein</keyword>
<feature type="domain" description="S1 motif" evidence="4">
    <location>
        <begin position="102"/>
        <end position="180"/>
    </location>
</feature>
<dbReference type="PROSITE" id="PS50126">
    <property type="entry name" value="S1"/>
    <property type="match status" value="4"/>
</dbReference>
<dbReference type="Proteomes" id="UP000176604">
    <property type="component" value="Unassembled WGS sequence"/>
</dbReference>
<dbReference type="GO" id="GO:0003735">
    <property type="term" value="F:structural constituent of ribosome"/>
    <property type="evidence" value="ECO:0007669"/>
    <property type="project" value="TreeGrafter"/>
</dbReference>
<dbReference type="GO" id="GO:0003729">
    <property type="term" value="F:mRNA binding"/>
    <property type="evidence" value="ECO:0007669"/>
    <property type="project" value="TreeGrafter"/>
</dbReference>
<evidence type="ECO:0000256" key="1">
    <source>
        <dbReference type="ARBA" id="ARBA00006767"/>
    </source>
</evidence>
<evidence type="ECO:0000259" key="4">
    <source>
        <dbReference type="PROSITE" id="PS50126"/>
    </source>
</evidence>
<accession>A0A1F7UH77</accession>
<dbReference type="GO" id="GO:0006412">
    <property type="term" value="P:translation"/>
    <property type="evidence" value="ECO:0007669"/>
    <property type="project" value="TreeGrafter"/>
</dbReference>
<dbReference type="InterPro" id="IPR050437">
    <property type="entry name" value="Ribos_protein_bS1-like"/>
</dbReference>
<dbReference type="PANTHER" id="PTHR10724">
    <property type="entry name" value="30S RIBOSOMAL PROTEIN S1"/>
    <property type="match status" value="1"/>
</dbReference>
<dbReference type="EMBL" id="MGEF01000067">
    <property type="protein sequence ID" value="OGL77037.1"/>
    <property type="molecule type" value="Genomic_DNA"/>
</dbReference>
<dbReference type="PRINTS" id="PR00681">
    <property type="entry name" value="RIBOSOMALS1"/>
</dbReference>
<dbReference type="STRING" id="1802397.A3J43_04240"/>
<evidence type="ECO:0000256" key="2">
    <source>
        <dbReference type="ARBA" id="ARBA00022980"/>
    </source>
</evidence>
<dbReference type="SUPFAM" id="SSF50249">
    <property type="entry name" value="Nucleic acid-binding proteins"/>
    <property type="match status" value="4"/>
</dbReference>